<evidence type="ECO:0000256" key="2">
    <source>
        <dbReference type="SAM" id="SignalP"/>
    </source>
</evidence>
<gene>
    <name evidence="3" type="ORF">NDU88_004018</name>
</gene>
<keyword evidence="4" id="KW-1185">Reference proteome</keyword>
<evidence type="ECO:0000256" key="1">
    <source>
        <dbReference type="SAM" id="MobiDB-lite"/>
    </source>
</evidence>
<evidence type="ECO:0000313" key="4">
    <source>
        <dbReference type="Proteomes" id="UP001066276"/>
    </source>
</evidence>
<dbReference type="Proteomes" id="UP001066276">
    <property type="component" value="Chromosome 12"/>
</dbReference>
<dbReference type="AlphaFoldDB" id="A0AAV7L5I0"/>
<accession>A0AAV7L5I0</accession>
<dbReference type="EMBL" id="JANPWB010000016">
    <property type="protein sequence ID" value="KAJ1083863.1"/>
    <property type="molecule type" value="Genomic_DNA"/>
</dbReference>
<keyword evidence="2" id="KW-0732">Signal</keyword>
<protein>
    <submittedName>
        <fullName evidence="3">Uncharacterized protein</fullName>
    </submittedName>
</protein>
<reference evidence="3" key="1">
    <citation type="journal article" date="2022" name="bioRxiv">
        <title>Sequencing and chromosome-scale assembly of the giantPleurodeles waltlgenome.</title>
        <authorList>
            <person name="Brown T."/>
            <person name="Elewa A."/>
            <person name="Iarovenko S."/>
            <person name="Subramanian E."/>
            <person name="Araus A.J."/>
            <person name="Petzold A."/>
            <person name="Susuki M."/>
            <person name="Suzuki K.-i.T."/>
            <person name="Hayashi T."/>
            <person name="Toyoda A."/>
            <person name="Oliveira C."/>
            <person name="Osipova E."/>
            <person name="Leigh N.D."/>
            <person name="Simon A."/>
            <person name="Yun M.H."/>
        </authorList>
    </citation>
    <scope>NUCLEOTIDE SEQUENCE</scope>
    <source>
        <strain evidence="3">20211129_DDA</strain>
        <tissue evidence="3">Liver</tissue>
    </source>
</reference>
<comment type="caution">
    <text evidence="3">The sequence shown here is derived from an EMBL/GenBank/DDBJ whole genome shotgun (WGS) entry which is preliminary data.</text>
</comment>
<feature type="compositionally biased region" description="Basic residues" evidence="1">
    <location>
        <begin position="144"/>
        <end position="161"/>
    </location>
</feature>
<evidence type="ECO:0000313" key="3">
    <source>
        <dbReference type="EMBL" id="KAJ1083863.1"/>
    </source>
</evidence>
<feature type="chain" id="PRO_5043540947" evidence="2">
    <location>
        <begin position="18"/>
        <end position="241"/>
    </location>
</feature>
<feature type="region of interest" description="Disordered" evidence="1">
    <location>
        <begin position="217"/>
        <end position="241"/>
    </location>
</feature>
<feature type="signal peptide" evidence="2">
    <location>
        <begin position="1"/>
        <end position="17"/>
    </location>
</feature>
<organism evidence="3 4">
    <name type="scientific">Pleurodeles waltl</name>
    <name type="common">Iberian ribbed newt</name>
    <dbReference type="NCBI Taxonomy" id="8319"/>
    <lineage>
        <taxon>Eukaryota</taxon>
        <taxon>Metazoa</taxon>
        <taxon>Chordata</taxon>
        <taxon>Craniata</taxon>
        <taxon>Vertebrata</taxon>
        <taxon>Euteleostomi</taxon>
        <taxon>Amphibia</taxon>
        <taxon>Batrachia</taxon>
        <taxon>Caudata</taxon>
        <taxon>Salamandroidea</taxon>
        <taxon>Salamandridae</taxon>
        <taxon>Pleurodelinae</taxon>
        <taxon>Pleurodeles</taxon>
    </lineage>
</organism>
<sequence length="241" mass="25493">MCCRYACSGCLTCLAEALSQLSVESTVICGRARLLPPQSSARTPCRCSVISLCQAGGFSNERMQSLRGRPDGPGRLYNSAGALPRFSASLLVGVGRIHPPMVDGPHPPLFHQRARVLSLVPRSASVIGPGQDRPSSSSAGERRAVHRPASSRRFQLRRRPRPREVGPAVSPRLRGQTPLVSLLLLPASAPAAGPVSSAQRCHQDSGVGPPCVVTFTPGFSTSRGSREVGPSAPPRLRGRTP</sequence>
<name>A0AAV7L5I0_PLEWA</name>
<feature type="region of interest" description="Disordered" evidence="1">
    <location>
        <begin position="123"/>
        <end position="172"/>
    </location>
</feature>
<proteinExistence type="predicted"/>